<comment type="subcellular location">
    <subcellularLocation>
        <location evidence="2 8">Membrane</location>
        <topology evidence="2 8">Multi-pass membrane protein</topology>
    </subcellularLocation>
</comment>
<dbReference type="AlphaFoldDB" id="A0AAD4SBD8"/>
<organism evidence="11 12">
    <name type="scientific">Papaver atlanticum</name>
    <dbReference type="NCBI Taxonomy" id="357466"/>
    <lineage>
        <taxon>Eukaryota</taxon>
        <taxon>Viridiplantae</taxon>
        <taxon>Streptophyta</taxon>
        <taxon>Embryophyta</taxon>
        <taxon>Tracheophyta</taxon>
        <taxon>Spermatophyta</taxon>
        <taxon>Magnoliopsida</taxon>
        <taxon>Ranunculales</taxon>
        <taxon>Papaveraceae</taxon>
        <taxon>Papaveroideae</taxon>
        <taxon>Papaver</taxon>
    </lineage>
</organism>
<reference evidence="11" key="1">
    <citation type="submission" date="2022-04" db="EMBL/GenBank/DDBJ databases">
        <title>A functionally conserved STORR gene fusion in Papaver species that diverged 16.8 million years ago.</title>
        <authorList>
            <person name="Catania T."/>
        </authorList>
    </citation>
    <scope>NUCLEOTIDE SEQUENCE</scope>
    <source>
        <strain evidence="11">S-188037</strain>
    </source>
</reference>
<dbReference type="InterPro" id="IPR022764">
    <property type="entry name" value="Peptidase_S54_rhomboid_dom"/>
</dbReference>
<dbReference type="SUPFAM" id="SSF144091">
    <property type="entry name" value="Rhomboid-like"/>
    <property type="match status" value="1"/>
</dbReference>
<accession>A0AAD4SBD8</accession>
<evidence type="ECO:0000256" key="8">
    <source>
        <dbReference type="RuleBase" id="RU362115"/>
    </source>
</evidence>
<comment type="similarity">
    <text evidence="3 8">Belongs to the peptidase S54 family.</text>
</comment>
<evidence type="ECO:0000256" key="6">
    <source>
        <dbReference type="ARBA" id="ARBA00022989"/>
    </source>
</evidence>
<dbReference type="Gene3D" id="1.20.1540.10">
    <property type="entry name" value="Rhomboid-like"/>
    <property type="match status" value="1"/>
</dbReference>
<dbReference type="GO" id="GO:0006508">
    <property type="term" value="P:proteolysis"/>
    <property type="evidence" value="ECO:0007669"/>
    <property type="project" value="UniProtKB-KW"/>
</dbReference>
<feature type="transmembrane region" description="Helical" evidence="8">
    <location>
        <begin position="306"/>
        <end position="329"/>
    </location>
</feature>
<feature type="transmembrane region" description="Helical" evidence="8">
    <location>
        <begin position="258"/>
        <end position="276"/>
    </location>
</feature>
<evidence type="ECO:0000313" key="11">
    <source>
        <dbReference type="EMBL" id="KAI3891092.1"/>
    </source>
</evidence>
<evidence type="ECO:0000256" key="2">
    <source>
        <dbReference type="ARBA" id="ARBA00004141"/>
    </source>
</evidence>
<dbReference type="GO" id="GO:0016020">
    <property type="term" value="C:membrane"/>
    <property type="evidence" value="ECO:0007669"/>
    <property type="project" value="UniProtKB-SubCell"/>
</dbReference>
<feature type="transmembrane region" description="Helical" evidence="8">
    <location>
        <begin position="234"/>
        <end position="252"/>
    </location>
</feature>
<feature type="transmembrane region" description="Helical" evidence="8">
    <location>
        <begin position="148"/>
        <end position="169"/>
    </location>
</feature>
<feature type="transmembrane region" description="Helical" evidence="8">
    <location>
        <begin position="176"/>
        <end position="197"/>
    </location>
</feature>
<evidence type="ECO:0000256" key="1">
    <source>
        <dbReference type="ARBA" id="ARBA00000156"/>
    </source>
</evidence>
<dbReference type="PANTHER" id="PTHR22936">
    <property type="entry name" value="RHOMBOID-RELATED"/>
    <property type="match status" value="1"/>
</dbReference>
<keyword evidence="7 8" id="KW-0472">Membrane</keyword>
<keyword evidence="8" id="KW-0645">Protease</keyword>
<comment type="caution">
    <text evidence="11">The sequence shown here is derived from an EMBL/GenBank/DDBJ whole genome shotgun (WGS) entry which is preliminary data.</text>
</comment>
<evidence type="ECO:0000256" key="4">
    <source>
        <dbReference type="ARBA" id="ARBA00022692"/>
    </source>
</evidence>
<feature type="region of interest" description="Disordered" evidence="9">
    <location>
        <begin position="1"/>
        <end position="55"/>
    </location>
</feature>
<dbReference type="Proteomes" id="UP001202328">
    <property type="component" value="Unassembled WGS sequence"/>
</dbReference>
<dbReference type="FunFam" id="1.20.1540.10:FF:000019">
    <property type="entry name" value="RHOMBOID-like protein"/>
    <property type="match status" value="1"/>
</dbReference>
<keyword evidence="6 8" id="KW-1133">Transmembrane helix</keyword>
<dbReference type="EC" id="3.4.21.105" evidence="8"/>
<dbReference type="InterPro" id="IPR035952">
    <property type="entry name" value="Rhomboid-like_sf"/>
</dbReference>
<feature type="domain" description="Peptidase S54 rhomboid" evidence="10">
    <location>
        <begin position="139"/>
        <end position="275"/>
    </location>
</feature>
<keyword evidence="12" id="KW-1185">Reference proteome</keyword>
<dbReference type="GO" id="GO:0012505">
    <property type="term" value="C:endomembrane system"/>
    <property type="evidence" value="ECO:0007669"/>
    <property type="project" value="UniProtKB-ARBA"/>
</dbReference>
<keyword evidence="5 8" id="KW-0378">Hydrolase</keyword>
<evidence type="ECO:0000313" key="12">
    <source>
        <dbReference type="Proteomes" id="UP001202328"/>
    </source>
</evidence>
<comment type="catalytic activity">
    <reaction evidence="1 8">
        <text>Cleaves type-1 transmembrane domains using a catalytic dyad composed of serine and histidine that are contributed by different transmembrane domains.</text>
        <dbReference type="EC" id="3.4.21.105"/>
    </reaction>
</comment>
<protein>
    <recommendedName>
        <fullName evidence="8">RHOMBOID-like protein</fullName>
        <ecNumber evidence="8">3.4.21.105</ecNumber>
    </recommendedName>
</protein>
<dbReference type="EMBL" id="JAJJMB010012081">
    <property type="protein sequence ID" value="KAI3891092.1"/>
    <property type="molecule type" value="Genomic_DNA"/>
</dbReference>
<sequence length="393" mass="43620">MGKKQQQQPPPQPPPSSLSSSSDDVEYGRPLPPPPPHLVMNSHHQQQHHNHNNPQLHICPPSQKSWFPWLVPLIFMVDVAAFIYSLYVNDCPSTSNDCILPGLGRFAFQPFSQNPLFGPSTTTLEKLGALEWKLVVNEGQSWRLISCIWLHAGVVHLVANMMSLLFVGVRLEQEFGFLKIGLLFVLSGFGGSLLSSLNLRSTISVGASGALFGLLGAMLSELITNWTIYANKCAALFTLIFVIAINLAVSLLPHVDASAHIGGFLSGFLLGFVLLIRPQFGYVSRKYVPAGYDKNLLKPRHKCYQYVLGVLAFVLLIAGYVAGLVILFTGKVPDIYVPLPTINQQLYFLYLSVANPRKPKTKYLEAYRFISMKVAKIRNTVLTFNLKDQNLSR</sequence>
<dbReference type="GO" id="GO:0004252">
    <property type="term" value="F:serine-type endopeptidase activity"/>
    <property type="evidence" value="ECO:0007669"/>
    <property type="project" value="InterPro"/>
</dbReference>
<dbReference type="Pfam" id="PF01694">
    <property type="entry name" value="Rhomboid"/>
    <property type="match status" value="1"/>
</dbReference>
<dbReference type="PANTHER" id="PTHR22936:SF87">
    <property type="entry name" value="RHOMBOID-LIKE PROTEIN 5"/>
    <property type="match status" value="1"/>
</dbReference>
<evidence type="ECO:0000256" key="3">
    <source>
        <dbReference type="ARBA" id="ARBA00009045"/>
    </source>
</evidence>
<evidence type="ECO:0000256" key="5">
    <source>
        <dbReference type="ARBA" id="ARBA00022801"/>
    </source>
</evidence>
<feature type="transmembrane region" description="Helical" evidence="8">
    <location>
        <begin position="203"/>
        <end position="222"/>
    </location>
</feature>
<dbReference type="GO" id="GO:0005737">
    <property type="term" value="C:cytoplasm"/>
    <property type="evidence" value="ECO:0007669"/>
    <property type="project" value="UniProtKB-ARBA"/>
</dbReference>
<keyword evidence="8" id="KW-0720">Serine protease</keyword>
<proteinExistence type="inferred from homology"/>
<keyword evidence="4 8" id="KW-0812">Transmembrane</keyword>
<evidence type="ECO:0000256" key="9">
    <source>
        <dbReference type="SAM" id="MobiDB-lite"/>
    </source>
</evidence>
<dbReference type="InterPro" id="IPR002610">
    <property type="entry name" value="Peptidase_S54_rhomboid-like"/>
</dbReference>
<evidence type="ECO:0000259" key="10">
    <source>
        <dbReference type="Pfam" id="PF01694"/>
    </source>
</evidence>
<feature type="transmembrane region" description="Helical" evidence="8">
    <location>
        <begin position="66"/>
        <end position="87"/>
    </location>
</feature>
<comment type="function">
    <text evidence="8">Serine protease involved in intramembrane proteolysis.</text>
</comment>
<evidence type="ECO:0000256" key="7">
    <source>
        <dbReference type="ARBA" id="ARBA00023136"/>
    </source>
</evidence>
<gene>
    <name evidence="11" type="ORF">MKW98_007397</name>
</gene>
<name>A0AAD4SBD8_9MAGN</name>